<comment type="caution">
    <text evidence="2">The sequence shown here is derived from an EMBL/GenBank/DDBJ whole genome shotgun (WGS) entry which is preliminary data.</text>
</comment>
<evidence type="ECO:0000313" key="2">
    <source>
        <dbReference type="EMBL" id="MFC0686544.1"/>
    </source>
</evidence>
<reference evidence="2 3" key="1">
    <citation type="submission" date="2024-09" db="EMBL/GenBank/DDBJ databases">
        <authorList>
            <person name="Sun Q."/>
            <person name="Mori K."/>
        </authorList>
    </citation>
    <scope>NUCLEOTIDE SEQUENCE [LARGE SCALE GENOMIC DNA]</scope>
    <source>
        <strain evidence="2 3">CICC 11035S</strain>
    </source>
</reference>
<accession>A0ABV6SCI9</accession>
<proteinExistence type="predicted"/>
<evidence type="ECO:0000256" key="1">
    <source>
        <dbReference type="SAM" id="Phobius"/>
    </source>
</evidence>
<feature type="transmembrane region" description="Helical" evidence="1">
    <location>
        <begin position="57"/>
        <end position="74"/>
    </location>
</feature>
<sequence length="89" mass="9678">MMHKSTEDGAWFAPKRYGYGSGLPIAWQGWLVIAAYVATLAGIGLLNQMGTGGSRTAAFVLFLLATGLFLVITARRTRGGWKWRSGKED</sequence>
<dbReference type="RefSeq" id="WP_267222637.1">
    <property type="nucleotide sequence ID" value="NZ_JAPCWC010000016.1"/>
</dbReference>
<organism evidence="2 3">
    <name type="scientific">Novosphingobium clariflavum</name>
    <dbReference type="NCBI Taxonomy" id="2029884"/>
    <lineage>
        <taxon>Bacteria</taxon>
        <taxon>Pseudomonadati</taxon>
        <taxon>Pseudomonadota</taxon>
        <taxon>Alphaproteobacteria</taxon>
        <taxon>Sphingomonadales</taxon>
        <taxon>Sphingomonadaceae</taxon>
        <taxon>Novosphingobium</taxon>
    </lineage>
</organism>
<feature type="transmembrane region" description="Helical" evidence="1">
    <location>
        <begin position="25"/>
        <end position="45"/>
    </location>
</feature>
<dbReference type="Proteomes" id="UP001589858">
    <property type="component" value="Unassembled WGS sequence"/>
</dbReference>
<keyword evidence="1" id="KW-0812">Transmembrane</keyword>
<protein>
    <recommendedName>
        <fullName evidence="4">DUF2631 domain-containing protein</fullName>
    </recommendedName>
</protein>
<evidence type="ECO:0000313" key="3">
    <source>
        <dbReference type="Proteomes" id="UP001589858"/>
    </source>
</evidence>
<keyword evidence="3" id="KW-1185">Reference proteome</keyword>
<keyword evidence="1" id="KW-1133">Transmembrane helix</keyword>
<gene>
    <name evidence="2" type="ORF">ACFFF8_18315</name>
</gene>
<keyword evidence="1" id="KW-0472">Membrane</keyword>
<evidence type="ECO:0008006" key="4">
    <source>
        <dbReference type="Google" id="ProtNLM"/>
    </source>
</evidence>
<name>A0ABV6SCI9_9SPHN</name>
<dbReference type="EMBL" id="JBHLTM010000070">
    <property type="protein sequence ID" value="MFC0686544.1"/>
    <property type="molecule type" value="Genomic_DNA"/>
</dbReference>